<evidence type="ECO:0000313" key="1">
    <source>
        <dbReference type="EMBL" id="KAJ9094743.1"/>
    </source>
</evidence>
<keyword evidence="2" id="KW-1185">Reference proteome</keyword>
<comment type="caution">
    <text evidence="1">The sequence shown here is derived from an EMBL/GenBank/DDBJ whole genome shotgun (WGS) entry which is preliminary data.</text>
</comment>
<evidence type="ECO:0000313" key="2">
    <source>
        <dbReference type="Proteomes" id="UP001227268"/>
    </source>
</evidence>
<gene>
    <name evidence="1" type="ORF">QFC21_005901</name>
</gene>
<organism evidence="1 2">
    <name type="scientific">Naganishia friedmannii</name>
    <dbReference type="NCBI Taxonomy" id="89922"/>
    <lineage>
        <taxon>Eukaryota</taxon>
        <taxon>Fungi</taxon>
        <taxon>Dikarya</taxon>
        <taxon>Basidiomycota</taxon>
        <taxon>Agaricomycotina</taxon>
        <taxon>Tremellomycetes</taxon>
        <taxon>Filobasidiales</taxon>
        <taxon>Filobasidiaceae</taxon>
        <taxon>Naganishia</taxon>
    </lineage>
</organism>
<proteinExistence type="predicted"/>
<name>A0ACC2V6N1_9TREE</name>
<sequence length="98" mass="10588">MSSHASAENRAFDHVDDSATNNDMNLPYDLIIKIAKQLAYQGCMRTVASLNAGIERGDFVNALRGRAYGAGRGDCQVGRHAELSRVGSHSVSLSYRCA</sequence>
<protein>
    <submittedName>
        <fullName evidence="1">Uncharacterized protein</fullName>
    </submittedName>
</protein>
<reference evidence="1" key="1">
    <citation type="submission" date="2023-04" db="EMBL/GenBank/DDBJ databases">
        <title>Draft Genome sequencing of Naganishia species isolated from polar environments using Oxford Nanopore Technology.</title>
        <authorList>
            <person name="Leo P."/>
            <person name="Venkateswaran K."/>
        </authorList>
    </citation>
    <scope>NUCLEOTIDE SEQUENCE</scope>
    <source>
        <strain evidence="1">MNA-CCFEE 5423</strain>
    </source>
</reference>
<dbReference type="EMBL" id="JASBWT010000024">
    <property type="protein sequence ID" value="KAJ9094743.1"/>
    <property type="molecule type" value="Genomic_DNA"/>
</dbReference>
<accession>A0ACC2V6N1</accession>
<dbReference type="Proteomes" id="UP001227268">
    <property type="component" value="Unassembled WGS sequence"/>
</dbReference>